<evidence type="ECO:0000313" key="3">
    <source>
        <dbReference type="EMBL" id="EFQ34120.1"/>
    </source>
</evidence>
<dbReference type="Gene3D" id="3.30.430.10">
    <property type="entry name" value="Killer Toxin P4, subunit A"/>
    <property type="match status" value="1"/>
</dbReference>
<dbReference type="AlphaFoldDB" id="E3QTD2"/>
<dbReference type="GO" id="GO:0005576">
    <property type="term" value="C:extracellular region"/>
    <property type="evidence" value="ECO:0007669"/>
    <property type="project" value="InterPro"/>
</dbReference>
<dbReference type="InterPro" id="IPR011329">
    <property type="entry name" value="Killer_tox_Kp4/SMK"/>
</dbReference>
<protein>
    <recommendedName>
        <fullName evidence="2">Killer toxin Kp4 domain-containing protein</fullName>
    </recommendedName>
</protein>
<dbReference type="EMBL" id="GG697376">
    <property type="protein sequence ID" value="EFQ34120.1"/>
    <property type="molecule type" value="Genomic_DNA"/>
</dbReference>
<gene>
    <name evidence="3" type="ORF">GLRG_09264</name>
</gene>
<dbReference type="OrthoDB" id="4177994at2759"/>
<dbReference type="eggNOG" id="ENOG502SU2G">
    <property type="taxonomic scope" value="Eukaryota"/>
</dbReference>
<reference evidence="4" key="1">
    <citation type="journal article" date="2012" name="Nat. Genet.">
        <title>Lifestyle transitions in plant pathogenic Colletotrichum fungi deciphered by genome and transcriptome analyses.</title>
        <authorList>
            <person name="O'Connell R.J."/>
            <person name="Thon M.R."/>
            <person name="Hacquard S."/>
            <person name="Amyotte S.G."/>
            <person name="Kleemann J."/>
            <person name="Torres M.F."/>
            <person name="Damm U."/>
            <person name="Buiate E.A."/>
            <person name="Epstein L."/>
            <person name="Alkan N."/>
            <person name="Altmueller J."/>
            <person name="Alvarado-Balderrama L."/>
            <person name="Bauser C.A."/>
            <person name="Becker C."/>
            <person name="Birren B.W."/>
            <person name="Chen Z."/>
            <person name="Choi J."/>
            <person name="Crouch J.A."/>
            <person name="Duvick J.P."/>
            <person name="Farman M.A."/>
            <person name="Gan P."/>
            <person name="Heiman D."/>
            <person name="Henrissat B."/>
            <person name="Howard R.J."/>
            <person name="Kabbage M."/>
            <person name="Koch C."/>
            <person name="Kracher B."/>
            <person name="Kubo Y."/>
            <person name="Law A.D."/>
            <person name="Lebrun M.-H."/>
            <person name="Lee Y.-H."/>
            <person name="Miyara I."/>
            <person name="Moore N."/>
            <person name="Neumann U."/>
            <person name="Nordstroem K."/>
            <person name="Panaccione D.G."/>
            <person name="Panstruga R."/>
            <person name="Place M."/>
            <person name="Proctor R.H."/>
            <person name="Prusky D."/>
            <person name="Rech G."/>
            <person name="Reinhardt R."/>
            <person name="Rollins J.A."/>
            <person name="Rounsley S."/>
            <person name="Schardl C.L."/>
            <person name="Schwartz D.C."/>
            <person name="Shenoy N."/>
            <person name="Shirasu K."/>
            <person name="Sikhakolli U.R."/>
            <person name="Stueber K."/>
            <person name="Sukno S.A."/>
            <person name="Sweigard J.A."/>
            <person name="Takano Y."/>
            <person name="Takahara H."/>
            <person name="Trail F."/>
            <person name="van der Does H.C."/>
            <person name="Voll L.M."/>
            <person name="Will I."/>
            <person name="Young S."/>
            <person name="Zeng Q."/>
            <person name="Zhang J."/>
            <person name="Zhou S."/>
            <person name="Dickman M.B."/>
            <person name="Schulze-Lefert P."/>
            <person name="Ver Loren van Themaat E."/>
            <person name="Ma L.-J."/>
            <person name="Vaillancourt L.J."/>
        </authorList>
    </citation>
    <scope>NUCLEOTIDE SEQUENCE [LARGE SCALE GENOMIC DNA]</scope>
    <source>
        <strain evidence="4">M1.001 / M2 / FGSC 10212</strain>
    </source>
</reference>
<dbReference type="VEuPathDB" id="FungiDB:GLRG_09264"/>
<feature type="chain" id="PRO_5003178814" description="Killer toxin Kp4 domain-containing protein" evidence="1">
    <location>
        <begin position="19"/>
        <end position="139"/>
    </location>
</feature>
<keyword evidence="1" id="KW-0732">Signal</keyword>
<dbReference type="GeneID" id="24414629"/>
<dbReference type="SUPFAM" id="SSF55221">
    <property type="entry name" value="Yeast killer toxins"/>
    <property type="match status" value="1"/>
</dbReference>
<dbReference type="Pfam" id="PF09044">
    <property type="entry name" value="Kp4"/>
    <property type="match status" value="1"/>
</dbReference>
<organism evidence="4">
    <name type="scientific">Colletotrichum graminicola (strain M1.001 / M2 / FGSC 10212)</name>
    <name type="common">Maize anthracnose fungus</name>
    <name type="synonym">Glomerella graminicola</name>
    <dbReference type="NCBI Taxonomy" id="645133"/>
    <lineage>
        <taxon>Eukaryota</taxon>
        <taxon>Fungi</taxon>
        <taxon>Dikarya</taxon>
        <taxon>Ascomycota</taxon>
        <taxon>Pezizomycotina</taxon>
        <taxon>Sordariomycetes</taxon>
        <taxon>Hypocreomycetidae</taxon>
        <taxon>Glomerellales</taxon>
        <taxon>Glomerellaceae</taxon>
        <taxon>Colletotrichum</taxon>
        <taxon>Colletotrichum graminicola species complex</taxon>
    </lineage>
</organism>
<evidence type="ECO:0000259" key="2">
    <source>
        <dbReference type="Pfam" id="PF09044"/>
    </source>
</evidence>
<proteinExistence type="predicted"/>
<evidence type="ECO:0000313" key="4">
    <source>
        <dbReference type="Proteomes" id="UP000008782"/>
    </source>
</evidence>
<sequence>MRLDILAVAAAILSPAAALGINCRGSGNCNSDNFQGAASELAALIRSIPDGRWFNNGQQIACFSRWGVGGGICAFYQNTGGWQAKKAKDIVGHLVSHGCKVCGSVPTGFPGSNDVAQGQLTFNYVAKPCTGLWEERKVC</sequence>
<feature type="signal peptide" evidence="1">
    <location>
        <begin position="1"/>
        <end position="18"/>
    </location>
</feature>
<dbReference type="Proteomes" id="UP000008782">
    <property type="component" value="Unassembled WGS sequence"/>
</dbReference>
<accession>E3QTD2</accession>
<dbReference type="InterPro" id="IPR015131">
    <property type="entry name" value="Killer_tox_Kp4"/>
</dbReference>
<dbReference type="RefSeq" id="XP_008098140.1">
    <property type="nucleotide sequence ID" value="XM_008099949.1"/>
</dbReference>
<feature type="domain" description="Killer toxin Kp4" evidence="2">
    <location>
        <begin position="6"/>
        <end position="125"/>
    </location>
</feature>
<evidence type="ECO:0000256" key="1">
    <source>
        <dbReference type="SAM" id="SignalP"/>
    </source>
</evidence>
<dbReference type="HOGENOM" id="CLU_123452_0_0_1"/>
<name>E3QTD2_COLGM</name>
<keyword evidence="4" id="KW-1185">Reference proteome</keyword>